<dbReference type="Proteomes" id="UP001497516">
    <property type="component" value="Chromosome 7"/>
</dbReference>
<reference evidence="1 2" key="1">
    <citation type="submission" date="2024-04" db="EMBL/GenBank/DDBJ databases">
        <authorList>
            <person name="Fracassetti M."/>
        </authorList>
    </citation>
    <scope>NUCLEOTIDE SEQUENCE [LARGE SCALE GENOMIC DNA]</scope>
</reference>
<evidence type="ECO:0000313" key="2">
    <source>
        <dbReference type="Proteomes" id="UP001497516"/>
    </source>
</evidence>
<gene>
    <name evidence="1" type="ORF">LTRI10_LOCUS43588</name>
</gene>
<protein>
    <submittedName>
        <fullName evidence="1">Uncharacterized protein</fullName>
    </submittedName>
</protein>
<name>A0AAV2G1J9_9ROSI</name>
<organism evidence="1 2">
    <name type="scientific">Linum trigynum</name>
    <dbReference type="NCBI Taxonomy" id="586398"/>
    <lineage>
        <taxon>Eukaryota</taxon>
        <taxon>Viridiplantae</taxon>
        <taxon>Streptophyta</taxon>
        <taxon>Embryophyta</taxon>
        <taxon>Tracheophyta</taxon>
        <taxon>Spermatophyta</taxon>
        <taxon>Magnoliopsida</taxon>
        <taxon>eudicotyledons</taxon>
        <taxon>Gunneridae</taxon>
        <taxon>Pentapetalae</taxon>
        <taxon>rosids</taxon>
        <taxon>fabids</taxon>
        <taxon>Malpighiales</taxon>
        <taxon>Linaceae</taxon>
        <taxon>Linum</taxon>
    </lineage>
</organism>
<sequence>MALTRGTVDKRLQQVMEFMDATVHKETYLEDSVAAHGSRGGNWIGFVDWIGGSMDQMDWIQWIGGFMDWIKWIGGLIHESK</sequence>
<dbReference type="AlphaFoldDB" id="A0AAV2G1J9"/>
<keyword evidence="2" id="KW-1185">Reference proteome</keyword>
<evidence type="ECO:0000313" key="1">
    <source>
        <dbReference type="EMBL" id="CAL1403675.1"/>
    </source>
</evidence>
<proteinExistence type="predicted"/>
<accession>A0AAV2G1J9</accession>
<dbReference type="EMBL" id="OZ034820">
    <property type="protein sequence ID" value="CAL1403675.1"/>
    <property type="molecule type" value="Genomic_DNA"/>
</dbReference>